<evidence type="ECO:0000256" key="1">
    <source>
        <dbReference type="SAM" id="MobiDB-lite"/>
    </source>
</evidence>
<keyword evidence="5" id="KW-1185">Reference proteome</keyword>
<dbReference type="Proteomes" id="UP001212602">
    <property type="component" value="Unassembled WGS sequence"/>
</dbReference>
<evidence type="ECO:0000259" key="3">
    <source>
        <dbReference type="Pfam" id="PF13590"/>
    </source>
</evidence>
<dbReference type="AlphaFoldDB" id="A0AAE3N760"/>
<evidence type="ECO:0000313" key="4">
    <source>
        <dbReference type="EMBL" id="MDA7415601.1"/>
    </source>
</evidence>
<evidence type="ECO:0000256" key="2">
    <source>
        <dbReference type="SAM" id="SignalP"/>
    </source>
</evidence>
<name>A0AAE3N760_9BURK</name>
<sequence>MRSLKILCLLAVFTALSGCATSWVVDSEVNSHSRLQGFAPGASYRFERLPSQTESERARQAQTELEAMAAPALAAAGLRQDEAAARYSVQVNARVMRVASPWDDPWMRDGWGPRWGGPWYPGWGWHGSVWYGGGWNDPFFGPPRQPWYLREVSLVMRELPGNTVVYETRARHDGPYNISQHVLPVMFSAALQGFPNPPAGDRRVDIPLGGPKPAGKP</sequence>
<dbReference type="RefSeq" id="WP_271426844.1">
    <property type="nucleotide sequence ID" value="NZ_JAQIPB010000001.1"/>
</dbReference>
<feature type="chain" id="PRO_5042089557" evidence="2">
    <location>
        <begin position="21"/>
        <end position="217"/>
    </location>
</feature>
<feature type="domain" description="DUF4136" evidence="3">
    <location>
        <begin position="37"/>
        <end position="195"/>
    </location>
</feature>
<dbReference type="Pfam" id="PF13590">
    <property type="entry name" value="DUF4136"/>
    <property type="match status" value="1"/>
</dbReference>
<organism evidence="4 5">
    <name type="scientific">Xenophilus arseniciresistens</name>
    <dbReference type="NCBI Taxonomy" id="1283306"/>
    <lineage>
        <taxon>Bacteria</taxon>
        <taxon>Pseudomonadati</taxon>
        <taxon>Pseudomonadota</taxon>
        <taxon>Betaproteobacteria</taxon>
        <taxon>Burkholderiales</taxon>
        <taxon>Comamonadaceae</taxon>
        <taxon>Xenophilus</taxon>
    </lineage>
</organism>
<reference evidence="4" key="1">
    <citation type="submission" date="2023-01" db="EMBL/GenBank/DDBJ databases">
        <title>Xenophilus mangrovi sp. nov., isolated from soil of Mangrove nature reserve.</title>
        <authorList>
            <person name="Xu S."/>
            <person name="Liu Z."/>
            <person name="Xu Y."/>
        </authorList>
    </citation>
    <scope>NUCLEOTIDE SEQUENCE</scope>
    <source>
        <strain evidence="4">YW8</strain>
    </source>
</reference>
<accession>A0AAE3N760</accession>
<feature type="signal peptide" evidence="2">
    <location>
        <begin position="1"/>
        <end position="20"/>
    </location>
</feature>
<dbReference type="EMBL" id="JAQIPB010000001">
    <property type="protein sequence ID" value="MDA7415601.1"/>
    <property type="molecule type" value="Genomic_DNA"/>
</dbReference>
<dbReference type="PROSITE" id="PS51257">
    <property type="entry name" value="PROKAR_LIPOPROTEIN"/>
    <property type="match status" value="1"/>
</dbReference>
<gene>
    <name evidence="4" type="ORF">PGB34_04435</name>
</gene>
<keyword evidence="2" id="KW-0732">Signal</keyword>
<feature type="region of interest" description="Disordered" evidence="1">
    <location>
        <begin position="198"/>
        <end position="217"/>
    </location>
</feature>
<proteinExistence type="predicted"/>
<evidence type="ECO:0000313" key="5">
    <source>
        <dbReference type="Proteomes" id="UP001212602"/>
    </source>
</evidence>
<protein>
    <submittedName>
        <fullName evidence="4">DUF4136 domain-containing protein</fullName>
    </submittedName>
</protein>
<dbReference type="InterPro" id="IPR025411">
    <property type="entry name" value="DUF4136"/>
</dbReference>
<comment type="caution">
    <text evidence="4">The sequence shown here is derived from an EMBL/GenBank/DDBJ whole genome shotgun (WGS) entry which is preliminary data.</text>
</comment>